<dbReference type="EMBL" id="JBDLOU010000100">
    <property type="protein sequence ID" value="MEX3742417.1"/>
    <property type="molecule type" value="Genomic_DNA"/>
</dbReference>
<dbReference type="CDD" id="cd08414">
    <property type="entry name" value="PBP2_LTTR_aromatics_like"/>
    <property type="match status" value="1"/>
</dbReference>
<keyword evidence="8" id="KW-1185">Reference proteome</keyword>
<evidence type="ECO:0000256" key="5">
    <source>
        <dbReference type="ARBA" id="ARBA00023163"/>
    </source>
</evidence>
<dbReference type="RefSeq" id="WP_368574332.1">
    <property type="nucleotide sequence ID" value="NZ_JBDLOU010000100.1"/>
</dbReference>
<accession>A0ABV3VM11</accession>
<dbReference type="PROSITE" id="PS50931">
    <property type="entry name" value="HTH_LYSR"/>
    <property type="match status" value="1"/>
</dbReference>
<dbReference type="Gene3D" id="1.10.10.10">
    <property type="entry name" value="Winged helix-like DNA-binding domain superfamily/Winged helix DNA-binding domain"/>
    <property type="match status" value="1"/>
</dbReference>
<evidence type="ECO:0000256" key="2">
    <source>
        <dbReference type="ARBA" id="ARBA00023015"/>
    </source>
</evidence>
<dbReference type="Pfam" id="PF03466">
    <property type="entry name" value="LysR_substrate"/>
    <property type="match status" value="1"/>
</dbReference>
<evidence type="ECO:0000313" key="8">
    <source>
        <dbReference type="Proteomes" id="UP001558474"/>
    </source>
</evidence>
<dbReference type="PANTHER" id="PTHR30346:SF30">
    <property type="entry name" value="SMALL NEUTRAL PROTEASE REGULATORY PROTEIN"/>
    <property type="match status" value="1"/>
</dbReference>
<dbReference type="Proteomes" id="UP001558474">
    <property type="component" value="Unassembled WGS sequence"/>
</dbReference>
<proteinExistence type="inferred from homology"/>
<comment type="caution">
    <text evidence="7">The sequence shown here is derived from an EMBL/GenBank/DDBJ whole genome shotgun (WGS) entry which is preliminary data.</text>
</comment>
<dbReference type="InterPro" id="IPR005119">
    <property type="entry name" value="LysR_subst-bd"/>
</dbReference>
<dbReference type="InterPro" id="IPR036388">
    <property type="entry name" value="WH-like_DNA-bd_sf"/>
</dbReference>
<evidence type="ECO:0000259" key="6">
    <source>
        <dbReference type="PROSITE" id="PS50931"/>
    </source>
</evidence>
<dbReference type="PRINTS" id="PR00039">
    <property type="entry name" value="HTHLYSR"/>
</dbReference>
<dbReference type="InterPro" id="IPR036390">
    <property type="entry name" value="WH_DNA-bd_sf"/>
</dbReference>
<gene>
    <name evidence="7" type="ORF">ABFW12_29685</name>
</gene>
<keyword evidence="2" id="KW-0805">Transcription regulation</keyword>
<name>A0ABV3VM11_9MYCO</name>
<dbReference type="InterPro" id="IPR000847">
    <property type="entry name" value="LysR_HTH_N"/>
</dbReference>
<sequence>MELRHLRYFVAVAETCHFGRAAEQLQVAQPALSYAIRQLEAELGVTLFNRTTRQVSLTAAGEFLRSEAHRILAGVEDAERGVRRIARGSGGVLRLGLTGTAAFSHLPRIARLVKRELPAVALEIQADMLTPAQCDGLRSGALDLGVLRPPAVGEGVEMATVDVESLVLAVSVDHRLAVEPVVSLTDLRSEPFIAYASRDSAVNDAVLRSCRAAGFVPRREHSAPGTAVLLALAAAGLGVAVVPESVRALPLDGVVFRDLVDGGTVELALAWLRDADNPLVDAVIDILKPAIGRELAGRHQEEP</sequence>
<evidence type="ECO:0000256" key="4">
    <source>
        <dbReference type="ARBA" id="ARBA00023159"/>
    </source>
</evidence>
<organism evidence="7 8">
    <name type="scientific">Mycolicibacterium porcinum</name>
    <dbReference type="NCBI Taxonomy" id="39693"/>
    <lineage>
        <taxon>Bacteria</taxon>
        <taxon>Bacillati</taxon>
        <taxon>Actinomycetota</taxon>
        <taxon>Actinomycetes</taxon>
        <taxon>Mycobacteriales</taxon>
        <taxon>Mycobacteriaceae</taxon>
        <taxon>Mycolicibacterium</taxon>
    </lineage>
</organism>
<feature type="domain" description="HTH lysR-type" evidence="6">
    <location>
        <begin position="1"/>
        <end position="58"/>
    </location>
</feature>
<evidence type="ECO:0000256" key="1">
    <source>
        <dbReference type="ARBA" id="ARBA00009437"/>
    </source>
</evidence>
<keyword evidence="4" id="KW-0010">Activator</keyword>
<dbReference type="Gene3D" id="3.40.190.10">
    <property type="entry name" value="Periplasmic binding protein-like II"/>
    <property type="match status" value="2"/>
</dbReference>
<evidence type="ECO:0000313" key="7">
    <source>
        <dbReference type="EMBL" id="MEX3742417.1"/>
    </source>
</evidence>
<keyword evidence="5" id="KW-0804">Transcription</keyword>
<keyword evidence="3" id="KW-0238">DNA-binding</keyword>
<reference evidence="7 8" key="1">
    <citation type="submission" date="2024-04" db="EMBL/GenBank/DDBJ databases">
        <title>Genomic Markers of Mycobacteria.</title>
        <authorList>
            <person name="Soliman M.S."/>
            <person name="Elkholy A."/>
            <person name="Soliman N.S."/>
            <person name="Abbas A."/>
            <person name="Khayrat S."/>
            <person name="Shawky S."/>
        </authorList>
    </citation>
    <scope>NUCLEOTIDE SEQUENCE [LARGE SCALE GENOMIC DNA]</scope>
    <source>
        <strain evidence="7 8">Egy-CU-AM5</strain>
    </source>
</reference>
<dbReference type="SUPFAM" id="SSF53850">
    <property type="entry name" value="Periplasmic binding protein-like II"/>
    <property type="match status" value="1"/>
</dbReference>
<dbReference type="SUPFAM" id="SSF46785">
    <property type="entry name" value="Winged helix' DNA-binding domain"/>
    <property type="match status" value="1"/>
</dbReference>
<evidence type="ECO:0000256" key="3">
    <source>
        <dbReference type="ARBA" id="ARBA00023125"/>
    </source>
</evidence>
<protein>
    <submittedName>
        <fullName evidence="7">LysR substrate-binding domain-containing protein</fullName>
    </submittedName>
</protein>
<dbReference type="Pfam" id="PF00126">
    <property type="entry name" value="HTH_1"/>
    <property type="match status" value="1"/>
</dbReference>
<dbReference type="PANTHER" id="PTHR30346">
    <property type="entry name" value="TRANSCRIPTIONAL DUAL REGULATOR HCAR-RELATED"/>
    <property type="match status" value="1"/>
</dbReference>
<comment type="similarity">
    <text evidence="1">Belongs to the LysR transcriptional regulatory family.</text>
</comment>